<feature type="domain" description="DDH" evidence="1">
    <location>
        <begin position="44"/>
        <end position="188"/>
    </location>
</feature>
<dbReference type="InterPro" id="IPR003156">
    <property type="entry name" value="DHHA1_dom"/>
</dbReference>
<evidence type="ECO:0000259" key="2">
    <source>
        <dbReference type="Pfam" id="PF02272"/>
    </source>
</evidence>
<feature type="domain" description="DHHA1" evidence="2">
    <location>
        <begin position="251"/>
        <end position="344"/>
    </location>
</feature>
<dbReference type="GO" id="GO:0003676">
    <property type="term" value="F:nucleic acid binding"/>
    <property type="evidence" value="ECO:0007669"/>
    <property type="project" value="InterPro"/>
</dbReference>
<name>A0A7T8BBJ7_9SPIR</name>
<dbReference type="InterPro" id="IPR001667">
    <property type="entry name" value="DDH_dom"/>
</dbReference>
<dbReference type="RefSeq" id="WP_215627780.1">
    <property type="nucleotide sequence ID" value="NZ_CP067089.2"/>
</dbReference>
<dbReference type="Pfam" id="PF01368">
    <property type="entry name" value="DHH"/>
    <property type="match status" value="1"/>
</dbReference>
<dbReference type="Gene3D" id="3.10.310.30">
    <property type="match status" value="1"/>
</dbReference>
<dbReference type="PANTHER" id="PTHR47618">
    <property type="entry name" value="BIFUNCTIONAL OLIGORIBONUCLEASE AND PAP PHOSPHATASE NRNA"/>
    <property type="match status" value="1"/>
</dbReference>
<dbReference type="EMBL" id="CP067089">
    <property type="protein sequence ID" value="QQO10476.1"/>
    <property type="molecule type" value="Genomic_DNA"/>
</dbReference>
<dbReference type="InterPro" id="IPR051319">
    <property type="entry name" value="Oligoribo/pAp-PDE_c-di-AMP_PDE"/>
</dbReference>
<protein>
    <submittedName>
        <fullName evidence="3">DHH family phosphoesterase</fullName>
    </submittedName>
</protein>
<accession>A0A7T8BBJ7</accession>
<dbReference type="Gene3D" id="3.90.1640.10">
    <property type="entry name" value="inorganic pyrophosphatase (n-terminal core)"/>
    <property type="match status" value="1"/>
</dbReference>
<dbReference type="SUPFAM" id="SSF64182">
    <property type="entry name" value="DHH phosphoesterases"/>
    <property type="match status" value="1"/>
</dbReference>
<proteinExistence type="predicted"/>
<organism evidence="3 4">
    <name type="scientific">Breznakiella homolactica</name>
    <dbReference type="NCBI Taxonomy" id="2798577"/>
    <lineage>
        <taxon>Bacteria</taxon>
        <taxon>Pseudomonadati</taxon>
        <taxon>Spirochaetota</taxon>
        <taxon>Spirochaetia</taxon>
        <taxon>Spirochaetales</taxon>
        <taxon>Breznakiellaceae</taxon>
        <taxon>Breznakiella</taxon>
    </lineage>
</organism>
<sequence>MGAPDAFTRLRGILDELPCFLRNPVKNEKPDAGGEAPPEPKKTVVIQPHDYPDHDAVASAFGLAGLLSRFGFQPQILYRGLIRSHSLWAMITELDIPMVRVREGQAPEDLLDCPCIVVDGNPNNTNARQITNNLIGVVDHHANSVKPDCPFVDIRTSYGSCATIIADYWDEAELFPNKDTATALLMGIEMDTDFLSRRVSPPDLDALHRLFFRADWQFGTRVVKASLSKKDLPAFAMAAANARIQGGLFFTVLTIDTTQEVVSILADFFLRLREISVSVIIENQGERHHVSVRSRVADISAAKVIQDALTDIGQGGGHDHMAGGDLDPSKETSEEILFQRFVEAVENAQENQ</sequence>
<evidence type="ECO:0000313" key="3">
    <source>
        <dbReference type="EMBL" id="QQO10476.1"/>
    </source>
</evidence>
<dbReference type="PANTHER" id="PTHR47618:SF1">
    <property type="entry name" value="BIFUNCTIONAL OLIGORIBONUCLEASE AND PAP PHOSPHATASE NRNA"/>
    <property type="match status" value="1"/>
</dbReference>
<dbReference type="KEGG" id="bhc:JFL75_06055"/>
<gene>
    <name evidence="3" type="ORF">JFL75_06055</name>
</gene>
<reference evidence="3" key="1">
    <citation type="submission" date="2021-01" db="EMBL/GenBank/DDBJ databases">
        <title>Description of Breznakiella homolactica.</title>
        <authorList>
            <person name="Song Y."/>
            <person name="Brune A."/>
        </authorList>
    </citation>
    <scope>NUCLEOTIDE SEQUENCE</scope>
    <source>
        <strain evidence="3">RmG30</strain>
    </source>
</reference>
<dbReference type="Pfam" id="PF02272">
    <property type="entry name" value="DHHA1"/>
    <property type="match status" value="1"/>
</dbReference>
<dbReference type="Proteomes" id="UP000595917">
    <property type="component" value="Chromosome"/>
</dbReference>
<dbReference type="AlphaFoldDB" id="A0A7T8BBJ7"/>
<evidence type="ECO:0000313" key="4">
    <source>
        <dbReference type="Proteomes" id="UP000595917"/>
    </source>
</evidence>
<keyword evidence="4" id="KW-1185">Reference proteome</keyword>
<dbReference type="InterPro" id="IPR038763">
    <property type="entry name" value="DHH_sf"/>
</dbReference>
<evidence type="ECO:0000259" key="1">
    <source>
        <dbReference type="Pfam" id="PF01368"/>
    </source>
</evidence>